<feature type="transmembrane region" description="Helical" evidence="1">
    <location>
        <begin position="86"/>
        <end position="108"/>
    </location>
</feature>
<dbReference type="AlphaFoldDB" id="A0A1L7AFL8"/>
<evidence type="ECO:0008006" key="4">
    <source>
        <dbReference type="Google" id="ProtNLM"/>
    </source>
</evidence>
<evidence type="ECO:0000256" key="1">
    <source>
        <dbReference type="SAM" id="Phobius"/>
    </source>
</evidence>
<dbReference type="InterPro" id="IPR009781">
    <property type="entry name" value="DUF1345"/>
</dbReference>
<protein>
    <recommendedName>
        <fullName evidence="4">DUF1345 domain-containing protein</fullName>
    </recommendedName>
</protein>
<organism evidence="2 3">
    <name type="scientific">Roseomonas gilardii</name>
    <dbReference type="NCBI Taxonomy" id="257708"/>
    <lineage>
        <taxon>Bacteria</taxon>
        <taxon>Pseudomonadati</taxon>
        <taxon>Pseudomonadota</taxon>
        <taxon>Alphaproteobacteria</taxon>
        <taxon>Acetobacterales</taxon>
        <taxon>Roseomonadaceae</taxon>
        <taxon>Roseomonas</taxon>
    </lineage>
</organism>
<dbReference type="RefSeq" id="WP_075798316.1">
    <property type="nucleotide sequence ID" value="NZ_CP015583.1"/>
</dbReference>
<dbReference type="Proteomes" id="UP000185494">
    <property type="component" value="Chromosome 1"/>
</dbReference>
<gene>
    <name evidence="2" type="ORF">RGI145_10600</name>
</gene>
<keyword evidence="1" id="KW-0472">Membrane</keyword>
<dbReference type="STRING" id="257708.RGI145_10600"/>
<sequence>MLIPSLRFATRSFSLRPGLSIGLLVGLCCWGALARFTPLRHSAALLLGWDAAMLVYLLMLLHGALTADPRLAKKRAEALDETRWGVLGGTVAAVLVSLIGVALDMAGAKGDSPWTSALAMATVLLSWVFVQVLFATHYMHEATLRGGIEFPGGEKQPDLLEFLYFSFTVGMTAQVSDVTTSSPGMRRLVLLHGILSFIFNAAVIAGTVNIAAGLAG</sequence>
<feature type="transmembrane region" description="Helical" evidence="1">
    <location>
        <begin position="189"/>
        <end position="212"/>
    </location>
</feature>
<dbReference type="eggNOG" id="COG4291">
    <property type="taxonomic scope" value="Bacteria"/>
</dbReference>
<evidence type="ECO:0000313" key="2">
    <source>
        <dbReference type="EMBL" id="APT57479.1"/>
    </source>
</evidence>
<dbReference type="KEGG" id="rgi:RGI145_10600"/>
<feature type="transmembrane region" description="Helical" evidence="1">
    <location>
        <begin position="114"/>
        <end position="135"/>
    </location>
</feature>
<dbReference type="EMBL" id="CP015583">
    <property type="protein sequence ID" value="APT57479.1"/>
    <property type="molecule type" value="Genomic_DNA"/>
</dbReference>
<evidence type="ECO:0000313" key="3">
    <source>
        <dbReference type="Proteomes" id="UP000185494"/>
    </source>
</evidence>
<accession>A0A1L7AFL8</accession>
<feature type="transmembrane region" description="Helical" evidence="1">
    <location>
        <begin position="44"/>
        <end position="65"/>
    </location>
</feature>
<keyword evidence="1" id="KW-0812">Transmembrane</keyword>
<dbReference type="Pfam" id="PF07077">
    <property type="entry name" value="DUF1345"/>
    <property type="match status" value="1"/>
</dbReference>
<proteinExistence type="predicted"/>
<name>A0A1L7AFL8_9PROT</name>
<reference evidence="2 3" key="1">
    <citation type="submission" date="2016-05" db="EMBL/GenBank/DDBJ databases">
        <title>Complete Genome and Methylome Analysis of Psychrotrophic Bacterial Isolates from Antarctic Lake Untersee.</title>
        <authorList>
            <person name="Fomenkov A."/>
            <person name="Akimov V.N."/>
            <person name="Vasilyeva L.V."/>
            <person name="Andersen D."/>
            <person name="Vincze T."/>
            <person name="Roberts R.J."/>
        </authorList>
    </citation>
    <scope>NUCLEOTIDE SEQUENCE [LARGE SCALE GENOMIC DNA]</scope>
    <source>
        <strain evidence="2 3">U14-5</strain>
    </source>
</reference>
<keyword evidence="1" id="KW-1133">Transmembrane helix</keyword>